<keyword evidence="9 10" id="KW-0472">Membrane</keyword>
<protein>
    <recommendedName>
        <fullName evidence="10">Flagellar protein FliL</fullName>
    </recommendedName>
</protein>
<dbReference type="GO" id="GO:0005886">
    <property type="term" value="C:plasma membrane"/>
    <property type="evidence" value="ECO:0007669"/>
    <property type="project" value="UniProtKB-SubCell"/>
</dbReference>
<evidence type="ECO:0000313" key="12">
    <source>
        <dbReference type="EMBL" id="GIM68371.1"/>
    </source>
</evidence>
<dbReference type="GO" id="GO:0071978">
    <property type="term" value="P:bacterial-type flagellum-dependent swarming motility"/>
    <property type="evidence" value="ECO:0007669"/>
    <property type="project" value="TreeGrafter"/>
</dbReference>
<dbReference type="AlphaFoldDB" id="A0A919SAT8"/>
<keyword evidence="5 10" id="KW-0145">Chemotaxis</keyword>
<accession>A0A919SAT8</accession>
<evidence type="ECO:0000256" key="2">
    <source>
        <dbReference type="ARBA" id="ARBA00004162"/>
    </source>
</evidence>
<sequence>MSKDDKDATAETPKKPKKMLMIIVLAVVLLGGGGAGAWFFFLKGDAAEAAPVKGAVITIENTMTINLADAHYLKLGFALQMTEEAGAVEVDVAEAIDLAIDQYTGMEIAELETEKGRLKAKAELLEKIEKAYNVDHKHLVMGLYFTSFVTQ</sequence>
<dbReference type="GO" id="GO:0006935">
    <property type="term" value="P:chemotaxis"/>
    <property type="evidence" value="ECO:0007669"/>
    <property type="project" value="UniProtKB-KW"/>
</dbReference>
<evidence type="ECO:0000256" key="8">
    <source>
        <dbReference type="ARBA" id="ARBA00022989"/>
    </source>
</evidence>
<dbReference type="EMBL" id="BOQL01000025">
    <property type="protein sequence ID" value="GIM68371.1"/>
    <property type="molecule type" value="Genomic_DNA"/>
</dbReference>
<comment type="similarity">
    <text evidence="3 10">Belongs to the FliL family.</text>
</comment>
<feature type="transmembrane region" description="Helical" evidence="10">
    <location>
        <begin position="20"/>
        <end position="41"/>
    </location>
</feature>
<evidence type="ECO:0000259" key="11">
    <source>
        <dbReference type="PROSITE" id="PS50943"/>
    </source>
</evidence>
<evidence type="ECO:0000256" key="9">
    <source>
        <dbReference type="ARBA" id="ARBA00023136"/>
    </source>
</evidence>
<evidence type="ECO:0000256" key="3">
    <source>
        <dbReference type="ARBA" id="ARBA00008281"/>
    </source>
</evidence>
<dbReference type="Proteomes" id="UP000681340">
    <property type="component" value="Unassembled WGS sequence"/>
</dbReference>
<evidence type="ECO:0000256" key="7">
    <source>
        <dbReference type="ARBA" id="ARBA00022779"/>
    </source>
</evidence>
<dbReference type="InterPro" id="IPR001387">
    <property type="entry name" value="Cro/C1-type_HTH"/>
</dbReference>
<evidence type="ECO:0000256" key="4">
    <source>
        <dbReference type="ARBA" id="ARBA00022475"/>
    </source>
</evidence>
<dbReference type="PROSITE" id="PS50943">
    <property type="entry name" value="HTH_CROC1"/>
    <property type="match status" value="1"/>
</dbReference>
<comment type="subcellular location">
    <subcellularLocation>
        <location evidence="2">Cell membrane</location>
        <topology evidence="2">Single-pass membrane protein</topology>
    </subcellularLocation>
</comment>
<feature type="domain" description="HTH cro/C1-type" evidence="11">
    <location>
        <begin position="114"/>
        <end position="139"/>
    </location>
</feature>
<comment type="caution">
    <text evidence="12">The sequence shown here is derived from an EMBL/GenBank/DDBJ whole genome shotgun (WGS) entry which is preliminary data.</text>
</comment>
<gene>
    <name evidence="12" type="ORF">Aau02nite_31410</name>
</gene>
<dbReference type="GO" id="GO:0009425">
    <property type="term" value="C:bacterial-type flagellum basal body"/>
    <property type="evidence" value="ECO:0007669"/>
    <property type="project" value="InterPro"/>
</dbReference>
<keyword evidence="8 10" id="KW-1133">Transmembrane helix</keyword>
<evidence type="ECO:0000256" key="1">
    <source>
        <dbReference type="ARBA" id="ARBA00002254"/>
    </source>
</evidence>
<evidence type="ECO:0000256" key="5">
    <source>
        <dbReference type="ARBA" id="ARBA00022500"/>
    </source>
</evidence>
<reference evidence="12" key="1">
    <citation type="submission" date="2021-03" db="EMBL/GenBank/DDBJ databases">
        <title>Whole genome shotgun sequence of Actinoplanes auranticolor NBRC 12245.</title>
        <authorList>
            <person name="Komaki H."/>
            <person name="Tamura T."/>
        </authorList>
    </citation>
    <scope>NUCLEOTIDE SEQUENCE</scope>
    <source>
        <strain evidence="12">NBRC 12245</strain>
    </source>
</reference>
<dbReference type="PANTHER" id="PTHR35091:SF2">
    <property type="entry name" value="FLAGELLAR PROTEIN FLIL"/>
    <property type="match status" value="1"/>
</dbReference>
<name>A0A919SAT8_9ACTN</name>
<keyword evidence="4 10" id="KW-1003">Cell membrane</keyword>
<keyword evidence="7 10" id="KW-0283">Flagellar rotation</keyword>
<organism evidence="12 13">
    <name type="scientific">Actinoplanes auranticolor</name>
    <dbReference type="NCBI Taxonomy" id="47988"/>
    <lineage>
        <taxon>Bacteria</taxon>
        <taxon>Bacillati</taxon>
        <taxon>Actinomycetota</taxon>
        <taxon>Actinomycetes</taxon>
        <taxon>Micromonosporales</taxon>
        <taxon>Micromonosporaceae</taxon>
        <taxon>Actinoplanes</taxon>
    </lineage>
</organism>
<dbReference type="PANTHER" id="PTHR35091">
    <property type="entry name" value="FLAGELLAR PROTEIN FLIL"/>
    <property type="match status" value="1"/>
</dbReference>
<evidence type="ECO:0000256" key="6">
    <source>
        <dbReference type="ARBA" id="ARBA00022692"/>
    </source>
</evidence>
<keyword evidence="6 10" id="KW-0812">Transmembrane</keyword>
<evidence type="ECO:0000256" key="10">
    <source>
        <dbReference type="RuleBase" id="RU364125"/>
    </source>
</evidence>
<comment type="function">
    <text evidence="1 10">Controls the rotational direction of flagella during chemotaxis.</text>
</comment>
<keyword evidence="13" id="KW-1185">Reference proteome</keyword>
<dbReference type="InterPro" id="IPR005503">
    <property type="entry name" value="FliL"/>
</dbReference>
<dbReference type="RefSeq" id="WP_212989137.1">
    <property type="nucleotide sequence ID" value="NZ_BAABEA010000017.1"/>
</dbReference>
<evidence type="ECO:0000313" key="13">
    <source>
        <dbReference type="Proteomes" id="UP000681340"/>
    </source>
</evidence>
<dbReference type="Pfam" id="PF03748">
    <property type="entry name" value="FliL"/>
    <property type="match status" value="1"/>
</dbReference>
<proteinExistence type="inferred from homology"/>